<evidence type="ECO:0000256" key="10">
    <source>
        <dbReference type="ARBA" id="ARBA00023319"/>
    </source>
</evidence>
<feature type="domain" description="BPTI/Kunitz inhibitor" evidence="12">
    <location>
        <begin position="1625"/>
        <end position="1675"/>
    </location>
</feature>
<dbReference type="InterPro" id="IPR013273">
    <property type="entry name" value="ADAMTS/ADAMTS-like"/>
</dbReference>
<feature type="compositionally biased region" description="Polar residues" evidence="11">
    <location>
        <begin position="702"/>
        <end position="726"/>
    </location>
</feature>
<dbReference type="Pfam" id="PF07679">
    <property type="entry name" value="I-set"/>
    <property type="match status" value="2"/>
</dbReference>
<feature type="compositionally biased region" description="Polar residues" evidence="11">
    <location>
        <begin position="999"/>
        <end position="1019"/>
    </location>
</feature>
<feature type="compositionally biased region" description="Polar residues" evidence="11">
    <location>
        <begin position="931"/>
        <end position="952"/>
    </location>
</feature>
<dbReference type="SMART" id="SM00131">
    <property type="entry name" value="KU"/>
    <property type="match status" value="10"/>
</dbReference>
<feature type="domain" description="PLAC" evidence="14">
    <location>
        <begin position="2728"/>
        <end position="2767"/>
    </location>
</feature>
<evidence type="ECO:0000259" key="15">
    <source>
        <dbReference type="PROSITE" id="PS51390"/>
    </source>
</evidence>
<dbReference type="InterPro" id="IPR002223">
    <property type="entry name" value="Kunitz_BPTI"/>
</dbReference>
<dbReference type="PROSITE" id="PS50279">
    <property type="entry name" value="BPTI_KUNITZ_2"/>
    <property type="match status" value="10"/>
</dbReference>
<dbReference type="PRINTS" id="PR01857">
    <property type="entry name" value="ADAMTSFAMILY"/>
</dbReference>
<feature type="compositionally biased region" description="Polar residues" evidence="11">
    <location>
        <begin position="789"/>
        <end position="798"/>
    </location>
</feature>
<sequence>MPRGERFYYRHKQAVIDGTRCNDEKLDVCVEGQCLPVGCDMLLGSTAVEDKCRECRGDGSGCKTVEDLIDTDDLQVGYNDILLIPAGATNIRVHELKASSNYLAIRNESGHYYLNGNWRIDFPRSLRFAGTIFHYERVPHAFLAPESISALGPTREAVYIVLLYQGTNPGIHYEYSIPKGVSQPTDPDTYTWIPGEFSDCTVTCGGGFQVRNVSCIRRKDGLVVPNDLCDPSLEPRRNESCGTDPCLPDWSVGDWGSCSATCGGGVQTRPVYCERIVSNNLPSIVDEEQCLEVLGPKPLTSQPCNQDVVCPTWHVGPWRPCDRLCGEGRHRRRVRCYRRVDGRIEVLDDSSCSPDKPDEEKPCLLRPCEGVDWILSEWSGCENKCGLTFETREAHCVNEAGVSYPEKFCQPYLLEELKRPCKSLRPCDHEWFASQWSDCSAECGTGIQTRKVFCGAFDGDIVKRVDNENCDLSKKYEEVRNCTGKEECQGQWYHGPWSKCDKECGGGTKVRQVLCLVANETADVNKCDADKFPFRTESCNNHQCSEDEVITTDDEVSLEEECEEEEEIYFTTDTVLEASSMGKTESPSSVKDIATVTSEVGAVSADGLPSQTSVATIVSDSVVSGLSSVSTVSLSESATDTKGSPESSFSTAAMADEELMLSDAASTFEDEDTAYTTDAYDQTTDDFSSTDESFTDEPHSLPDTSGSDGTSSEAPLSTSVPETTSGEDVMSTETYSSTDSQSSSSQAPDTSVGTTGSDTDGSTSLGTTVNLYETSVVPDTSTSVDSTTAESITDSGTVTADITGGETETAGDTTEISGLMTTSSGLETDTVTESSSTDTSSSTASDESSSTASDESSSTASDESSSTASYENSSTPTVESTSESSDSSTVSPAISLEGSTTTVSSDAEESTIPQFEGEFDASAFAKADDTIPQQTTEGSSTAYSEVTTDELYSSSSDSSSLIPSSTSESSFSSLTPGSSYPTEVSSVSTSEPEVSQSTGISTSQESAVTEVLTSTEISMTTEVSASTEPSETTEESIAETSTPWETSMATTVSPVERTSVSSETTVSEEPASSATQTMSTSVASEETSEFASTTADEVFTGSTEILDYSPTKEVAVTTKKESLWETATTLRELITTIKSKGKKCRRRKKPVVLKCEETKFGCCADGITKAQGPFSLGCPQLRTCGETKYGCCPDEVSPAKGLHWEGCPPSLCAETLFGCCPDNVSIAEGNDFEGCPDEELPFDCKTSEFGCCPDQITKAFGPNNAGCFDCEGSGECRCADTKFGCCPDGVRAATGPNNTGCYDDELEGSGFTTPLLNATEAELDCTASEHGCCPDGYLPATGPYFEGCGVINSENCTASYFGCCPDQINPALGPDYIGCRMPCESEKYGCCRDGITPAHGPNEEGCCLNSEFGCCPDNVLPAQGPNLEGCGCEYTRYRCCPDNKTAARGPGNEGCGCKYTKHGCCPNNYTPAAGPNYEGCPCHTFQFGCCPDGITIARGLHNQGCGCENTEFGCCSDDKTPAAGPNKEGCGCEASKYGCCPDGVSEAEGEKFEGCEDAPIIASEICTLPKSRGSCRDFTVKWFFDTEYGGCSRFWYGGCEGNDNRFKTQEECKNICVEPPGREACYLPKIAGPCEGYYPTWYYDSERKQCGQFIYGGCLGNNNKFQTQEECEALCVLPDTIDACEQPKDEGPCKGNYRRWFFNREDGVCEEFAYGGCKGNRNNFLTEAACHQQCLQPGRSRESCSLPRDEGNCTDRIPRWFFDASENRCMPFYYSGCGGNANRFETETECEVDCPSKVEQDICTLKPVVGGQCYNYTERWYYDSYEVRCRSFYYNGCGGNENNFLTLQDCENRCEKRILISVPAAEFRKESCFLPDEHGPCSESMAKWFYDSRDGVCKQFLYGGCEGNDNRFSSQQECEEKCGDVQDICNLPRVVGPCSGSIPQWYYDRMTDSCYEFDYGGCQGNKNKFDDKQQCEQYCKRYHFTTSAPDVSALLLTTQDDRMNEIESTDICSAPVDPGPCQDSIVSWYYDERSGRCGSFAYGGCGGNANRFQSEEQCERQCGAFKGQDVCNIPFDPGYCQDALQKWYYDGTSRSCTQFSYTGCGGSGNRFSSQEECESVCLQYQEVHPLGNDTALSRQAICRLPVDSGPCAGGYHKRWYYDDERQTCIPFIYTGCGGNFNRFKNFQSCLSFCSVVLQGGNDDKIEDKPEEKVDCTSAKENCNLLQCPYGIERFVDADSCEICQCHEPCKDHICPDGTRCAVDLYQNTETDDTEFRAVCRPVNKPGECPKLVEANENCIQECQSDADCTDIRKCCFSGCGSSCLNPVYPGQLLTTERPVVQPQPQPPYGVYDEPPSIDLTDSDVQAEEGSYATLKCIAQGRPTPRIVWRKGTSTIDGSSGRYRLLLDGSLQIIGLYRSDAGVYICTADNGIGQPAQKETHLKVTDPHPRPAEIIGEDSTYVVVTLGAPTSLHCYAVGWPRPSVTWWRGERLLPLSSEQYEQRRDYSLFIRSVALRQLGPYTCQAYNGQGKATSWTVTVQAIGPVYSNNPIDRDYFQYLVSAPRRAPERNKTASSQTRPSYPYRPVRPPYRPRPATTQTIPIMTMTTTTTTTTPQPVEEREDENVLVPEQPRVFVVPVQVNVTVDRTVYPVGSEISIACDVDGYPIPQVQWFKDDNPLQVGNRIQVSESHRLLISRAEGTDSGTYRCAASNPYSASSSAVSVVVEGIYIHPNCTDNPFFANCSLIVKGQYCTHKYYAHFCCKSCTLAGQLPSYGPHLERTGTSRIDGRRK</sequence>
<dbReference type="InterPro" id="IPR013098">
    <property type="entry name" value="Ig_I-set"/>
</dbReference>
<evidence type="ECO:0000256" key="1">
    <source>
        <dbReference type="ARBA" id="ARBA00004302"/>
    </source>
</evidence>
<dbReference type="SUPFAM" id="SSF82895">
    <property type="entry name" value="TSP-1 type 1 repeat"/>
    <property type="match status" value="6"/>
</dbReference>
<keyword evidence="8" id="KW-0722">Serine protease inhibitor</keyword>
<dbReference type="PROSITE" id="PS00280">
    <property type="entry name" value="BPTI_KUNITZ_1"/>
    <property type="match status" value="8"/>
</dbReference>
<name>A0A8E5JT08_SCHGR</name>
<feature type="region of interest" description="Disordered" evidence="11">
    <location>
        <begin position="2565"/>
        <end position="2595"/>
    </location>
</feature>
<dbReference type="CDD" id="cd00199">
    <property type="entry name" value="WAP"/>
    <property type="match status" value="1"/>
</dbReference>
<accession>A0A8E5JT08</accession>
<feature type="compositionally biased region" description="Low complexity" evidence="11">
    <location>
        <begin position="1050"/>
        <end position="1075"/>
    </location>
</feature>
<evidence type="ECO:0000256" key="2">
    <source>
        <dbReference type="ARBA" id="ARBA00022473"/>
    </source>
</evidence>
<feature type="domain" description="WAP" evidence="15">
    <location>
        <begin position="2281"/>
        <end position="2327"/>
    </location>
</feature>
<dbReference type="SUPFAM" id="SSF57362">
    <property type="entry name" value="BPTI-like"/>
    <property type="match status" value="10"/>
</dbReference>
<dbReference type="SMART" id="SM00409">
    <property type="entry name" value="IG"/>
    <property type="match status" value="3"/>
</dbReference>
<keyword evidence="7" id="KW-0272">Extracellular matrix</keyword>
<evidence type="ECO:0000256" key="6">
    <source>
        <dbReference type="ARBA" id="ARBA00022737"/>
    </source>
</evidence>
<keyword evidence="10" id="KW-0393">Immunoglobulin domain</keyword>
<dbReference type="Gene3D" id="4.10.410.10">
    <property type="entry name" value="Pancreatic trypsin inhibitor Kunitz domain"/>
    <property type="match status" value="10"/>
</dbReference>
<organism evidence="16">
    <name type="scientific">Schistocerca gregaria</name>
    <name type="common">Desert locust</name>
    <name type="synonym">Gryllus gregarius</name>
    <dbReference type="NCBI Taxonomy" id="7010"/>
    <lineage>
        <taxon>Eukaryota</taxon>
        <taxon>Metazoa</taxon>
        <taxon>Ecdysozoa</taxon>
        <taxon>Arthropoda</taxon>
        <taxon>Hexapoda</taxon>
        <taxon>Insecta</taxon>
        <taxon>Pterygota</taxon>
        <taxon>Neoptera</taxon>
        <taxon>Polyneoptera</taxon>
        <taxon>Orthoptera</taxon>
        <taxon>Caelifera</taxon>
        <taxon>Acrididea</taxon>
        <taxon>Acridomorpha</taxon>
        <taxon>Acridoidea</taxon>
        <taxon>Acrididae</taxon>
        <taxon>Cyrtacanthacridinae</taxon>
        <taxon>Schistocerca</taxon>
    </lineage>
</organism>
<feature type="domain" description="BPTI/Kunitz inhibitor" evidence="12">
    <location>
        <begin position="1744"/>
        <end position="1794"/>
    </location>
</feature>
<dbReference type="Pfam" id="PF00014">
    <property type="entry name" value="Kunitz_BPTI"/>
    <property type="match status" value="10"/>
</dbReference>
<dbReference type="InterPro" id="IPR000884">
    <property type="entry name" value="TSP1_rpt"/>
</dbReference>
<feature type="domain" description="BPTI/Kunitz inhibitor" evidence="12">
    <location>
        <begin position="1684"/>
        <end position="1734"/>
    </location>
</feature>
<dbReference type="SMART" id="SM00209">
    <property type="entry name" value="TSP1"/>
    <property type="match status" value="6"/>
</dbReference>
<dbReference type="InterPro" id="IPR003598">
    <property type="entry name" value="Ig_sub2"/>
</dbReference>
<feature type="domain" description="Ig-like" evidence="13">
    <location>
        <begin position="2630"/>
        <end position="2720"/>
    </location>
</feature>
<dbReference type="InterPro" id="IPR007110">
    <property type="entry name" value="Ig-like_dom"/>
</dbReference>
<dbReference type="PANTHER" id="PTHR45938:SF11">
    <property type="entry name" value="WAP, KAZAL, IMMUNOGLOBULIN, KUNITZ AND NTR DOMAIN-CONTAINING PROTEIN 2-LIKE"/>
    <property type="match status" value="1"/>
</dbReference>
<feature type="compositionally biased region" description="Polar residues" evidence="11">
    <location>
        <begin position="1076"/>
        <end position="1096"/>
    </location>
</feature>
<dbReference type="SUPFAM" id="SSF57256">
    <property type="entry name" value="Elafin-like"/>
    <property type="match status" value="1"/>
</dbReference>
<dbReference type="Pfam" id="PF13927">
    <property type="entry name" value="Ig_3"/>
    <property type="match status" value="1"/>
</dbReference>
<feature type="domain" description="BPTI/Kunitz inhibitor" evidence="12">
    <location>
        <begin position="1566"/>
        <end position="1616"/>
    </location>
</feature>
<evidence type="ECO:0000313" key="16">
    <source>
        <dbReference type="EMBL" id="QVD39374.1"/>
    </source>
</evidence>
<evidence type="ECO:0000256" key="11">
    <source>
        <dbReference type="SAM" id="MobiDB-lite"/>
    </source>
</evidence>
<feature type="domain" description="BPTI/Kunitz inhibitor" evidence="12">
    <location>
        <begin position="1929"/>
        <end position="1979"/>
    </location>
</feature>
<feature type="domain" description="BPTI/Kunitz inhibitor" evidence="12">
    <location>
        <begin position="2012"/>
        <end position="2062"/>
    </location>
</feature>
<dbReference type="OrthoDB" id="5950222at2759"/>
<feature type="domain" description="BPTI/Kunitz inhibitor" evidence="12">
    <location>
        <begin position="2142"/>
        <end position="2193"/>
    </location>
</feature>
<dbReference type="InterPro" id="IPR008197">
    <property type="entry name" value="WAP_dom"/>
</dbReference>
<dbReference type="FunFam" id="4.10.410.10:FF:000020">
    <property type="entry name" value="Collagen, type VI, alpha 3"/>
    <property type="match status" value="6"/>
</dbReference>
<keyword evidence="6" id="KW-0677">Repeat</keyword>
<keyword evidence="3" id="KW-0964">Secreted</keyword>
<dbReference type="Gene3D" id="2.60.40.10">
    <property type="entry name" value="Immunoglobulins"/>
    <property type="match status" value="3"/>
</dbReference>
<dbReference type="GO" id="GO:0005604">
    <property type="term" value="C:basement membrane"/>
    <property type="evidence" value="ECO:0007669"/>
    <property type="project" value="UniProtKB-SubCell"/>
</dbReference>
<dbReference type="FunFam" id="2.60.40.10:FF:000032">
    <property type="entry name" value="palladin isoform X1"/>
    <property type="match status" value="1"/>
</dbReference>
<dbReference type="PROSITE" id="PS50900">
    <property type="entry name" value="PLAC"/>
    <property type="match status" value="1"/>
</dbReference>
<comment type="subcellular location">
    <subcellularLocation>
        <location evidence="1">Secreted</location>
        <location evidence="1">Extracellular space</location>
        <location evidence="1">Extracellular matrix</location>
        <location evidence="1">Basement membrane</location>
    </subcellularLocation>
</comment>
<evidence type="ECO:0000259" key="14">
    <source>
        <dbReference type="PROSITE" id="PS50900"/>
    </source>
</evidence>
<evidence type="ECO:0000256" key="4">
    <source>
        <dbReference type="ARBA" id="ARBA00022690"/>
    </source>
</evidence>
<feature type="compositionally biased region" description="Low complexity" evidence="11">
    <location>
        <begin position="731"/>
        <end position="788"/>
    </location>
</feature>
<keyword evidence="4" id="KW-0646">Protease inhibitor</keyword>
<dbReference type="GO" id="GO:0030198">
    <property type="term" value="P:extracellular matrix organization"/>
    <property type="evidence" value="ECO:0007669"/>
    <property type="project" value="InterPro"/>
</dbReference>
<dbReference type="InterPro" id="IPR010909">
    <property type="entry name" value="PLAC"/>
</dbReference>
<dbReference type="EMBL" id="MW962608">
    <property type="protein sequence ID" value="QVD39374.1"/>
    <property type="molecule type" value="mRNA"/>
</dbReference>
<feature type="domain" description="BPTI/Kunitz inhibitor" evidence="12">
    <location>
        <begin position="1872"/>
        <end position="1922"/>
    </location>
</feature>
<dbReference type="PROSITE" id="PS50092">
    <property type="entry name" value="TSP1"/>
    <property type="match status" value="5"/>
</dbReference>
<dbReference type="Pfam" id="PF19030">
    <property type="entry name" value="TSP1_ADAMTS"/>
    <property type="match status" value="5"/>
</dbReference>
<evidence type="ECO:0000256" key="9">
    <source>
        <dbReference type="ARBA" id="ARBA00023157"/>
    </source>
</evidence>
<dbReference type="Gene3D" id="2.20.100.10">
    <property type="entry name" value="Thrombospondin type-1 (TSP1) repeat"/>
    <property type="match status" value="5"/>
</dbReference>
<dbReference type="PRINTS" id="PR00759">
    <property type="entry name" value="BASICPTASE"/>
</dbReference>
<dbReference type="Gene3D" id="2.60.120.830">
    <property type="match status" value="1"/>
</dbReference>
<dbReference type="FunFam" id="2.60.120.830:FF:000001">
    <property type="entry name" value="A disintegrin and metalloproteinase with thrombospondin motifs 1"/>
    <property type="match status" value="1"/>
</dbReference>
<dbReference type="SUPFAM" id="SSF48726">
    <property type="entry name" value="Immunoglobulin"/>
    <property type="match status" value="3"/>
</dbReference>
<feature type="compositionally biased region" description="Low complexity" evidence="11">
    <location>
        <begin position="679"/>
        <end position="692"/>
    </location>
</feature>
<dbReference type="InterPro" id="IPR036179">
    <property type="entry name" value="Ig-like_dom_sf"/>
</dbReference>
<dbReference type="GO" id="GO:0050431">
    <property type="term" value="F:transforming growth factor beta binding"/>
    <property type="evidence" value="ECO:0007669"/>
    <property type="project" value="TreeGrafter"/>
</dbReference>
<protein>
    <submittedName>
        <fullName evidence="16">Lacunin</fullName>
    </submittedName>
</protein>
<dbReference type="InterPro" id="IPR010294">
    <property type="entry name" value="ADAMTS_spacer1"/>
</dbReference>
<evidence type="ECO:0000256" key="3">
    <source>
        <dbReference type="ARBA" id="ARBA00022525"/>
    </source>
</evidence>
<keyword evidence="5" id="KW-0732">Signal</keyword>
<evidence type="ECO:0000259" key="12">
    <source>
        <dbReference type="PROSITE" id="PS50279"/>
    </source>
</evidence>
<keyword evidence="9" id="KW-1015">Disulfide bond</keyword>
<dbReference type="GO" id="GO:0048019">
    <property type="term" value="F:receptor antagonist activity"/>
    <property type="evidence" value="ECO:0007669"/>
    <property type="project" value="TreeGrafter"/>
</dbReference>
<dbReference type="PANTHER" id="PTHR45938">
    <property type="entry name" value="ACP24A4-RELATED"/>
    <property type="match status" value="1"/>
</dbReference>
<dbReference type="Pfam" id="PF05986">
    <property type="entry name" value="ADAMTS_spacer1"/>
    <property type="match status" value="1"/>
</dbReference>
<dbReference type="PROSITE" id="PS50835">
    <property type="entry name" value="IG_LIKE"/>
    <property type="match status" value="3"/>
</dbReference>
<dbReference type="CDD" id="cd22639">
    <property type="entry name" value="Kunitz_papilin_lacunin-like"/>
    <property type="match status" value="1"/>
</dbReference>
<proteinExistence type="evidence at transcript level"/>
<feature type="compositionally biased region" description="Low complexity" evidence="11">
    <location>
        <begin position="827"/>
        <end position="892"/>
    </location>
</feature>
<dbReference type="InterPro" id="IPR036645">
    <property type="entry name" value="Elafin-like_sf"/>
</dbReference>
<feature type="compositionally biased region" description="Low complexity" evidence="11">
    <location>
        <begin position="953"/>
        <end position="998"/>
    </location>
</feature>
<evidence type="ECO:0000256" key="8">
    <source>
        <dbReference type="ARBA" id="ARBA00022900"/>
    </source>
</evidence>
<feature type="region of interest" description="Disordered" evidence="11">
    <location>
        <begin position="679"/>
        <end position="1096"/>
    </location>
</feature>
<dbReference type="SMART" id="SM00408">
    <property type="entry name" value="IGc2"/>
    <property type="match status" value="3"/>
</dbReference>
<dbReference type="InterPro" id="IPR036880">
    <property type="entry name" value="Kunitz_BPTI_sf"/>
</dbReference>
<dbReference type="PROSITE" id="PS51390">
    <property type="entry name" value="WAP"/>
    <property type="match status" value="1"/>
</dbReference>
<dbReference type="Pfam" id="PF00095">
    <property type="entry name" value="WAP"/>
    <property type="match status" value="1"/>
</dbReference>
<dbReference type="Pfam" id="PF08686">
    <property type="entry name" value="PLAC"/>
    <property type="match status" value="1"/>
</dbReference>
<evidence type="ECO:0000256" key="7">
    <source>
        <dbReference type="ARBA" id="ARBA00022869"/>
    </source>
</evidence>
<feature type="domain" description="BPTI/Kunitz inhibitor" evidence="12">
    <location>
        <begin position="2071"/>
        <end position="2121"/>
    </location>
</feature>
<keyword evidence="7" id="KW-0084">Basement membrane</keyword>
<dbReference type="GO" id="GO:0005615">
    <property type="term" value="C:extracellular space"/>
    <property type="evidence" value="ECO:0007669"/>
    <property type="project" value="TreeGrafter"/>
</dbReference>
<feature type="compositionally biased region" description="Low complexity" evidence="11">
    <location>
        <begin position="799"/>
        <end position="816"/>
    </location>
</feature>
<dbReference type="InterPro" id="IPR036383">
    <property type="entry name" value="TSP1_rpt_sf"/>
</dbReference>
<dbReference type="InterPro" id="IPR003599">
    <property type="entry name" value="Ig_sub"/>
</dbReference>
<dbReference type="GO" id="GO:0004867">
    <property type="term" value="F:serine-type endopeptidase inhibitor activity"/>
    <property type="evidence" value="ECO:0007669"/>
    <property type="project" value="UniProtKB-KW"/>
</dbReference>
<dbReference type="FunFam" id="2.20.100.10:FF:000005">
    <property type="entry name" value="ADAM metallopeptidase with thrombospondin type 1 motif 9"/>
    <property type="match status" value="1"/>
</dbReference>
<feature type="domain" description="BPTI/Kunitz inhibitor" evidence="12">
    <location>
        <begin position="1803"/>
        <end position="1854"/>
    </location>
</feature>
<evidence type="ECO:0000259" key="13">
    <source>
        <dbReference type="PROSITE" id="PS50835"/>
    </source>
</evidence>
<dbReference type="SMART" id="SM00217">
    <property type="entry name" value="WAP"/>
    <property type="match status" value="1"/>
</dbReference>
<dbReference type="InterPro" id="IPR020901">
    <property type="entry name" value="Prtase_inh_Kunz-CS"/>
</dbReference>
<feature type="domain" description="Ig-like" evidence="13">
    <location>
        <begin position="2355"/>
        <end position="2444"/>
    </location>
</feature>
<feature type="domain" description="Ig-like" evidence="13">
    <location>
        <begin position="2448"/>
        <end position="2537"/>
    </location>
</feature>
<evidence type="ECO:0000256" key="5">
    <source>
        <dbReference type="ARBA" id="ARBA00022729"/>
    </source>
</evidence>
<dbReference type="FunFam" id="4.10.410.10:FF:000005">
    <property type="entry name" value="Pancreatic trypsin inhibitor"/>
    <property type="match status" value="1"/>
</dbReference>
<feature type="compositionally biased region" description="Low complexity" evidence="11">
    <location>
        <begin position="1020"/>
        <end position="1030"/>
    </location>
</feature>
<keyword evidence="2" id="KW-0217">Developmental protein</keyword>
<dbReference type="InterPro" id="IPR013783">
    <property type="entry name" value="Ig-like_fold"/>
</dbReference>
<dbReference type="CDD" id="cd00109">
    <property type="entry name" value="Kunitz-type"/>
    <property type="match status" value="8"/>
</dbReference>
<reference evidence="16" key="1">
    <citation type="journal article" date="2021" name="J. Neurophysiol.">
        <title>Gene transcription changes in a locust model of noise-induced deafness.</title>
        <authorList>
            <person name="French A.S."/>
            <person name="Warren B."/>
        </authorList>
    </citation>
    <scope>NUCLEOTIDE SEQUENCE</scope>
</reference>